<keyword evidence="3" id="KW-1185">Reference proteome</keyword>
<dbReference type="Proteomes" id="UP000295680">
    <property type="component" value="Unassembled WGS sequence"/>
</dbReference>
<accession>A0A4R2K266</accession>
<reference evidence="2 3" key="1">
    <citation type="submission" date="2019-03" db="EMBL/GenBank/DDBJ databases">
        <title>Genomic Encyclopedia of Type Strains, Phase IV (KMG-IV): sequencing the most valuable type-strain genomes for metagenomic binning, comparative biology and taxonomic classification.</title>
        <authorList>
            <person name="Goeker M."/>
        </authorList>
    </citation>
    <scope>NUCLEOTIDE SEQUENCE [LARGE SCALE GENOMIC DNA]</scope>
    <source>
        <strain evidence="2 3">DSM 45934</strain>
    </source>
</reference>
<evidence type="ECO:0000313" key="2">
    <source>
        <dbReference type="EMBL" id="TCO65807.1"/>
    </source>
</evidence>
<sequence>MKYLRRIAATILPAAVLAAVAVTAGAGTASASMPDRGSQCNAMYESLRSTPALARAAYLGCVATAGY</sequence>
<dbReference type="AlphaFoldDB" id="A0A4R2K266"/>
<feature type="chain" id="PRO_5020743340" evidence="1">
    <location>
        <begin position="32"/>
        <end position="67"/>
    </location>
</feature>
<protein>
    <submittedName>
        <fullName evidence="2">Uncharacterized protein</fullName>
    </submittedName>
</protein>
<dbReference type="EMBL" id="SLWS01000001">
    <property type="protein sequence ID" value="TCO65807.1"/>
    <property type="molecule type" value="Genomic_DNA"/>
</dbReference>
<keyword evidence="1" id="KW-0732">Signal</keyword>
<comment type="caution">
    <text evidence="2">The sequence shown here is derived from an EMBL/GenBank/DDBJ whole genome shotgun (WGS) entry which is preliminary data.</text>
</comment>
<evidence type="ECO:0000256" key="1">
    <source>
        <dbReference type="SAM" id="SignalP"/>
    </source>
</evidence>
<dbReference type="RefSeq" id="WP_132112462.1">
    <property type="nucleotide sequence ID" value="NZ_SLWS01000001.1"/>
</dbReference>
<organism evidence="2 3">
    <name type="scientific">Actinocrispum wychmicini</name>
    <dbReference type="NCBI Taxonomy" id="1213861"/>
    <lineage>
        <taxon>Bacteria</taxon>
        <taxon>Bacillati</taxon>
        <taxon>Actinomycetota</taxon>
        <taxon>Actinomycetes</taxon>
        <taxon>Pseudonocardiales</taxon>
        <taxon>Pseudonocardiaceae</taxon>
        <taxon>Actinocrispum</taxon>
    </lineage>
</organism>
<gene>
    <name evidence="2" type="ORF">EV192_1011599</name>
</gene>
<proteinExistence type="predicted"/>
<evidence type="ECO:0000313" key="3">
    <source>
        <dbReference type="Proteomes" id="UP000295680"/>
    </source>
</evidence>
<name>A0A4R2K266_9PSEU</name>
<feature type="signal peptide" evidence="1">
    <location>
        <begin position="1"/>
        <end position="31"/>
    </location>
</feature>